<dbReference type="VEuPathDB" id="FungiDB:H257_16860"/>
<dbReference type="RefSeq" id="XP_009843751.1">
    <property type="nucleotide sequence ID" value="XM_009845449.1"/>
</dbReference>
<proteinExistence type="predicted"/>
<protein>
    <submittedName>
        <fullName evidence="1">Uncharacterized protein</fullName>
    </submittedName>
</protein>
<dbReference type="EMBL" id="KI913206">
    <property type="protein sequence ID" value="ETV66775.1"/>
    <property type="molecule type" value="Genomic_DNA"/>
</dbReference>
<gene>
    <name evidence="1" type="ORF">H257_16860</name>
</gene>
<reference evidence="1" key="1">
    <citation type="submission" date="2013-12" db="EMBL/GenBank/DDBJ databases">
        <title>The Genome Sequence of Aphanomyces astaci APO3.</title>
        <authorList>
            <consortium name="The Broad Institute Genomics Platform"/>
            <person name="Russ C."/>
            <person name="Tyler B."/>
            <person name="van West P."/>
            <person name="Dieguez-Uribeondo J."/>
            <person name="Young S.K."/>
            <person name="Zeng Q."/>
            <person name="Gargeya S."/>
            <person name="Fitzgerald M."/>
            <person name="Abouelleil A."/>
            <person name="Alvarado L."/>
            <person name="Chapman S.B."/>
            <person name="Gainer-Dewar J."/>
            <person name="Goldberg J."/>
            <person name="Griggs A."/>
            <person name="Gujja S."/>
            <person name="Hansen M."/>
            <person name="Howarth C."/>
            <person name="Imamovic A."/>
            <person name="Ireland A."/>
            <person name="Larimer J."/>
            <person name="McCowan C."/>
            <person name="Murphy C."/>
            <person name="Pearson M."/>
            <person name="Poon T.W."/>
            <person name="Priest M."/>
            <person name="Roberts A."/>
            <person name="Saif S."/>
            <person name="Shea T."/>
            <person name="Sykes S."/>
            <person name="Wortman J."/>
            <person name="Nusbaum C."/>
            <person name="Birren B."/>
        </authorList>
    </citation>
    <scope>NUCLEOTIDE SEQUENCE [LARGE SCALE GENOMIC DNA]</scope>
    <source>
        <strain evidence="1">APO3</strain>
    </source>
</reference>
<name>W4FH43_APHAT</name>
<evidence type="ECO:0000313" key="1">
    <source>
        <dbReference type="EMBL" id="ETV66775.1"/>
    </source>
</evidence>
<dbReference type="AlphaFoldDB" id="W4FH43"/>
<accession>W4FH43</accession>
<organism evidence="1">
    <name type="scientific">Aphanomyces astaci</name>
    <name type="common">Crayfish plague agent</name>
    <dbReference type="NCBI Taxonomy" id="112090"/>
    <lineage>
        <taxon>Eukaryota</taxon>
        <taxon>Sar</taxon>
        <taxon>Stramenopiles</taxon>
        <taxon>Oomycota</taxon>
        <taxon>Saprolegniomycetes</taxon>
        <taxon>Saprolegniales</taxon>
        <taxon>Verrucalvaceae</taxon>
        <taxon>Aphanomyces</taxon>
    </lineage>
</organism>
<dbReference type="GeneID" id="20818856"/>
<sequence length="93" mass="10478">MLNHHDRSALALLAAVETSYLAWMDLQSRMASTLWVSLTLLSVYCHHLRPLLQPPPSSLPPGCLGAEQSKTRLHIMWTYAQPKTKCQQALPKK</sequence>